<dbReference type="AlphaFoldDB" id="A0A679IL04"/>
<protein>
    <submittedName>
        <fullName evidence="2">Uncharacterized protein</fullName>
    </submittedName>
</protein>
<name>A0A679IL04_9HYPH</name>
<reference evidence="2" key="1">
    <citation type="submission" date="2019-12" db="EMBL/GenBank/DDBJ databases">
        <authorList>
            <person name="Cremers G."/>
        </authorList>
    </citation>
    <scope>NUCLEOTIDE SEQUENCE</scope>
    <source>
        <strain evidence="2">Mbul1</strain>
    </source>
</reference>
<sequence length="91" mass="10033">MSRDQSADLQVKAEATGETPRGWAWAIYLDADQTLIARSRSLYWSRQEAQDAGGDAAASVRRNLQRRMPASSRYGAALTQDGNRFSQDSAP</sequence>
<organism evidence="2">
    <name type="scientific">Methylobacterium bullatum</name>
    <dbReference type="NCBI Taxonomy" id="570505"/>
    <lineage>
        <taxon>Bacteria</taxon>
        <taxon>Pseudomonadati</taxon>
        <taxon>Pseudomonadota</taxon>
        <taxon>Alphaproteobacteria</taxon>
        <taxon>Hyphomicrobiales</taxon>
        <taxon>Methylobacteriaceae</taxon>
        <taxon>Methylobacterium</taxon>
    </lineage>
</organism>
<dbReference type="EMBL" id="LR743504">
    <property type="protein sequence ID" value="CAA2099326.1"/>
    <property type="molecule type" value="Genomic_DNA"/>
</dbReference>
<feature type="region of interest" description="Disordered" evidence="1">
    <location>
        <begin position="51"/>
        <end position="91"/>
    </location>
</feature>
<proteinExistence type="predicted"/>
<evidence type="ECO:0000256" key="1">
    <source>
        <dbReference type="SAM" id="MobiDB-lite"/>
    </source>
</evidence>
<evidence type="ECO:0000313" key="2">
    <source>
        <dbReference type="EMBL" id="CAA2099326.1"/>
    </source>
</evidence>
<gene>
    <name evidence="2" type="ORF">MBUL_00091</name>
</gene>
<accession>A0A679IL04</accession>
<feature type="compositionally biased region" description="Polar residues" evidence="1">
    <location>
        <begin position="80"/>
        <end position="91"/>
    </location>
</feature>